<keyword evidence="2" id="KW-1185">Reference proteome</keyword>
<dbReference type="EMBL" id="KI964904">
    <property type="protein sequence ID" value="EUC27591.1"/>
    <property type="molecule type" value="Genomic_DNA"/>
</dbReference>
<organism evidence="1 2">
    <name type="scientific">Cochliobolus carbonum (strain 26-R-13)</name>
    <name type="common">Maize leaf spot fungus</name>
    <name type="synonym">Bipolaris zeicola</name>
    <dbReference type="NCBI Taxonomy" id="930089"/>
    <lineage>
        <taxon>Eukaryota</taxon>
        <taxon>Fungi</taxon>
        <taxon>Dikarya</taxon>
        <taxon>Ascomycota</taxon>
        <taxon>Pezizomycotina</taxon>
        <taxon>Dothideomycetes</taxon>
        <taxon>Pleosporomycetidae</taxon>
        <taxon>Pleosporales</taxon>
        <taxon>Pleosporineae</taxon>
        <taxon>Pleosporaceae</taxon>
        <taxon>Bipolaris</taxon>
    </lineage>
</organism>
<protein>
    <submittedName>
        <fullName evidence="1">Uncharacterized protein</fullName>
    </submittedName>
</protein>
<evidence type="ECO:0000313" key="2">
    <source>
        <dbReference type="Proteomes" id="UP000053841"/>
    </source>
</evidence>
<accession>W6Y955</accession>
<dbReference type="AlphaFoldDB" id="W6Y955"/>
<dbReference type="GeneID" id="19146849"/>
<gene>
    <name evidence="1" type="ORF">COCCADRAFT_30958</name>
</gene>
<dbReference type="HOGENOM" id="CLU_1610475_0_0_1"/>
<evidence type="ECO:0000313" key="1">
    <source>
        <dbReference type="EMBL" id="EUC27591.1"/>
    </source>
</evidence>
<proteinExistence type="predicted"/>
<dbReference type="KEGG" id="bze:COCCADRAFT_30958"/>
<sequence length="165" mass="17686">MARVGGGYTAKLAPAARGVTSCRHHCKRQQRASLERERVLIGGCAGLCGCIGCHAAAARRDLAQETRRRGGGGEAQQRKIQTPQAQAAWPTWFKYQAATVDVIYCSWRVVAMARHTTITYHRSSPPAYTSVVAARRVAVDMAFFSAAACSLAPGRPSAQAVAVSR</sequence>
<name>W6Y955_COCC2</name>
<dbReference type="RefSeq" id="XP_007718110.1">
    <property type="nucleotide sequence ID" value="XM_007719920.1"/>
</dbReference>
<dbReference type="Proteomes" id="UP000053841">
    <property type="component" value="Unassembled WGS sequence"/>
</dbReference>
<reference evidence="1 2" key="1">
    <citation type="journal article" date="2013" name="PLoS Genet.">
        <title>Comparative genome structure, secondary metabolite, and effector coding capacity across Cochliobolus pathogens.</title>
        <authorList>
            <person name="Condon B.J."/>
            <person name="Leng Y."/>
            <person name="Wu D."/>
            <person name="Bushley K.E."/>
            <person name="Ohm R.A."/>
            <person name="Otillar R."/>
            <person name="Martin J."/>
            <person name="Schackwitz W."/>
            <person name="Grimwood J."/>
            <person name="MohdZainudin N."/>
            <person name="Xue C."/>
            <person name="Wang R."/>
            <person name="Manning V.A."/>
            <person name="Dhillon B."/>
            <person name="Tu Z.J."/>
            <person name="Steffenson B.J."/>
            <person name="Salamov A."/>
            <person name="Sun H."/>
            <person name="Lowry S."/>
            <person name="LaButti K."/>
            <person name="Han J."/>
            <person name="Copeland A."/>
            <person name="Lindquist E."/>
            <person name="Barry K."/>
            <person name="Schmutz J."/>
            <person name="Baker S.E."/>
            <person name="Ciuffetti L.M."/>
            <person name="Grigoriev I.V."/>
            <person name="Zhong S."/>
            <person name="Turgeon B.G."/>
        </authorList>
    </citation>
    <scope>NUCLEOTIDE SEQUENCE [LARGE SCALE GENOMIC DNA]</scope>
    <source>
        <strain evidence="1 2">26-R-13</strain>
    </source>
</reference>